<evidence type="ECO:0000313" key="2">
    <source>
        <dbReference type="EMBL" id="CAG2227688.1"/>
    </source>
</evidence>
<keyword evidence="3" id="KW-1185">Reference proteome</keyword>
<sequence length="353" mass="40674">MILCIIYTAQAQKSRQTECRHSIGPLTFYYSYCWIKKACCLIDSGWKCTETIGEHDAWYMSHGCKFHGRSNSYKKIKTTRHQTYTTTLPAYIKTTYNRRQRNRNMNRMNIGKNSYKTLRLQTNILSRGFPRYIRSTTEYRYSEYEPTSEVNLFRILPAVIVVAMIIFVCVCCCLNNDRKQRKMRLKNRRRLQQSRALQQTNEQQQFSVIGLYYDNGNAVAGVSYPRTQLSYGADLERLINSTSDCSASLPTVNPPAYEAIINNGNKTAIDSYNPRIYTGDVEKRHTQHIPNNGTVFTFIDDTKYIPTVSPPAYEDIMKENAAAIVSYNPGTHTQDNEERLANYIANDGTVTHL</sequence>
<dbReference type="Proteomes" id="UP000683360">
    <property type="component" value="Unassembled WGS sequence"/>
</dbReference>
<protein>
    <submittedName>
        <fullName evidence="2">Uncharacterized protein</fullName>
    </submittedName>
</protein>
<dbReference type="OrthoDB" id="6136958at2759"/>
<comment type="caution">
    <text evidence="2">The sequence shown here is derived from an EMBL/GenBank/DDBJ whole genome shotgun (WGS) entry which is preliminary data.</text>
</comment>
<keyword evidence="1" id="KW-1133">Transmembrane helix</keyword>
<accession>A0A8S3T2X6</accession>
<keyword evidence="1" id="KW-0812">Transmembrane</keyword>
<evidence type="ECO:0000256" key="1">
    <source>
        <dbReference type="SAM" id="Phobius"/>
    </source>
</evidence>
<feature type="transmembrane region" description="Helical" evidence="1">
    <location>
        <begin position="152"/>
        <end position="174"/>
    </location>
</feature>
<evidence type="ECO:0000313" key="3">
    <source>
        <dbReference type="Proteomes" id="UP000683360"/>
    </source>
</evidence>
<keyword evidence="1" id="KW-0472">Membrane</keyword>
<gene>
    <name evidence="2" type="ORF">MEDL_40692</name>
</gene>
<reference evidence="2" key="1">
    <citation type="submission" date="2021-03" db="EMBL/GenBank/DDBJ databases">
        <authorList>
            <person name="Bekaert M."/>
        </authorList>
    </citation>
    <scope>NUCLEOTIDE SEQUENCE</scope>
</reference>
<proteinExistence type="predicted"/>
<dbReference type="AlphaFoldDB" id="A0A8S3T2X6"/>
<name>A0A8S3T2X6_MYTED</name>
<organism evidence="2 3">
    <name type="scientific">Mytilus edulis</name>
    <name type="common">Blue mussel</name>
    <dbReference type="NCBI Taxonomy" id="6550"/>
    <lineage>
        <taxon>Eukaryota</taxon>
        <taxon>Metazoa</taxon>
        <taxon>Spiralia</taxon>
        <taxon>Lophotrochozoa</taxon>
        <taxon>Mollusca</taxon>
        <taxon>Bivalvia</taxon>
        <taxon>Autobranchia</taxon>
        <taxon>Pteriomorphia</taxon>
        <taxon>Mytilida</taxon>
        <taxon>Mytiloidea</taxon>
        <taxon>Mytilidae</taxon>
        <taxon>Mytilinae</taxon>
        <taxon>Mytilus</taxon>
    </lineage>
</organism>
<dbReference type="EMBL" id="CAJPWZ010001970">
    <property type="protein sequence ID" value="CAG2227688.1"/>
    <property type="molecule type" value="Genomic_DNA"/>
</dbReference>